<keyword evidence="1" id="KW-0479">Metal-binding</keyword>
<evidence type="ECO:0000313" key="4">
    <source>
        <dbReference type="Proteomes" id="UP001300763"/>
    </source>
</evidence>
<dbReference type="InterPro" id="IPR017969">
    <property type="entry name" value="Heavy-metal-associated_CS"/>
</dbReference>
<dbReference type="SUPFAM" id="SSF55008">
    <property type="entry name" value="HMA, heavy metal-associated domain"/>
    <property type="match status" value="1"/>
</dbReference>
<dbReference type="InterPro" id="IPR006121">
    <property type="entry name" value="HMA_dom"/>
</dbReference>
<gene>
    <name evidence="3" type="ORF">PGB27_22160</name>
</gene>
<keyword evidence="4" id="KW-1185">Reference proteome</keyword>
<sequence>MSQTSTYTVDGMTCAHCVASVQEEVAEVAGVSDVDVDLVSRRLVVTAVGPIDDGAIRAAVEEAGYRLEGTGSTP</sequence>
<evidence type="ECO:0000259" key="2">
    <source>
        <dbReference type="PROSITE" id="PS50846"/>
    </source>
</evidence>
<dbReference type="CDD" id="cd00371">
    <property type="entry name" value="HMA"/>
    <property type="match status" value="1"/>
</dbReference>
<comment type="caution">
    <text evidence="3">The sequence shown here is derived from an EMBL/GenBank/DDBJ whole genome shotgun (WGS) entry which is preliminary data.</text>
</comment>
<protein>
    <submittedName>
        <fullName evidence="3">Heavy-metal-associated domain-containing protein</fullName>
    </submittedName>
</protein>
<proteinExistence type="predicted"/>
<name>A0ABT5T291_9PSEU</name>
<dbReference type="RefSeq" id="WP_274202587.1">
    <property type="nucleotide sequence ID" value="NZ_JAQZAO010000010.1"/>
</dbReference>
<dbReference type="InterPro" id="IPR036163">
    <property type="entry name" value="HMA_dom_sf"/>
</dbReference>
<accession>A0ABT5T291</accession>
<dbReference type="Proteomes" id="UP001300763">
    <property type="component" value="Unassembled WGS sequence"/>
</dbReference>
<dbReference type="EMBL" id="JAQZAO010000010">
    <property type="protein sequence ID" value="MDD7968058.1"/>
    <property type="molecule type" value="Genomic_DNA"/>
</dbReference>
<evidence type="ECO:0000256" key="1">
    <source>
        <dbReference type="ARBA" id="ARBA00022723"/>
    </source>
</evidence>
<dbReference type="Pfam" id="PF00403">
    <property type="entry name" value="HMA"/>
    <property type="match status" value="1"/>
</dbReference>
<dbReference type="PRINTS" id="PR00946">
    <property type="entry name" value="HGSCAVENGER"/>
</dbReference>
<dbReference type="PROSITE" id="PS01047">
    <property type="entry name" value="HMA_1"/>
    <property type="match status" value="1"/>
</dbReference>
<dbReference type="Gene3D" id="3.30.70.100">
    <property type="match status" value="1"/>
</dbReference>
<reference evidence="3 4" key="1">
    <citation type="submission" date="2023-02" db="EMBL/GenBank/DDBJ databases">
        <title>Genome sequencing required for Actinomycetospora new species description.</title>
        <authorList>
            <person name="Saimee Y."/>
            <person name="Duangmal K."/>
        </authorList>
    </citation>
    <scope>NUCLEOTIDE SEQUENCE [LARGE SCALE GENOMIC DNA]</scope>
    <source>
        <strain evidence="3 4">DW7H6</strain>
    </source>
</reference>
<dbReference type="InterPro" id="IPR001802">
    <property type="entry name" value="MerP/CopZ"/>
</dbReference>
<organism evidence="3 4">
    <name type="scientific">Actinomycetospora lemnae</name>
    <dbReference type="NCBI Taxonomy" id="3019891"/>
    <lineage>
        <taxon>Bacteria</taxon>
        <taxon>Bacillati</taxon>
        <taxon>Actinomycetota</taxon>
        <taxon>Actinomycetes</taxon>
        <taxon>Pseudonocardiales</taxon>
        <taxon>Pseudonocardiaceae</taxon>
        <taxon>Actinomycetospora</taxon>
    </lineage>
</organism>
<evidence type="ECO:0000313" key="3">
    <source>
        <dbReference type="EMBL" id="MDD7968058.1"/>
    </source>
</evidence>
<dbReference type="PROSITE" id="PS50846">
    <property type="entry name" value="HMA_2"/>
    <property type="match status" value="1"/>
</dbReference>
<feature type="domain" description="HMA" evidence="2">
    <location>
        <begin position="3"/>
        <end position="68"/>
    </location>
</feature>